<keyword evidence="1" id="KW-0732">Signal</keyword>
<organism evidence="2 3">
    <name type="scientific">Runella salmonicolor</name>
    <dbReference type="NCBI Taxonomy" id="2950278"/>
    <lineage>
        <taxon>Bacteria</taxon>
        <taxon>Pseudomonadati</taxon>
        <taxon>Bacteroidota</taxon>
        <taxon>Cytophagia</taxon>
        <taxon>Cytophagales</taxon>
        <taxon>Spirosomataceae</taxon>
        <taxon>Runella</taxon>
    </lineage>
</organism>
<feature type="chain" id="PRO_5046191479" evidence="1">
    <location>
        <begin position="29"/>
        <end position="264"/>
    </location>
</feature>
<dbReference type="RefSeq" id="WP_253524705.1">
    <property type="nucleotide sequence ID" value="NZ_JAMZEL010000001.1"/>
</dbReference>
<dbReference type="EMBL" id="JAMZEL010000001">
    <property type="protein sequence ID" value="MCP1381285.1"/>
    <property type="molecule type" value="Genomic_DNA"/>
</dbReference>
<gene>
    <name evidence="2" type="ORF">NCI00_02575</name>
</gene>
<name>A0ABT1FHP0_9BACT</name>
<sequence length="264" mass="29963">MIYSFTKNILQKIILTLFLTITLQISFAQDTDSTSKIINFRGAASLTNNGFSFIPAFSLGKPAAIFNFNINGGKRFSFEPEFRFALKDGRPWSFIFIWRYKIINQNRFQASIGTHFPAVPFRVLAYETTPDVKNTLAVSRVIPVEYTSNFIINKNNSINLFSLYAKGVSDDATNHTALVSLRAVSTISINKNLSFRINPQLFYLKLDEKDGYYFASNFTLSSKKTPFYLGSTINKPIKTNIAGKSFDWNISLGYSLDRKLIIKK</sequence>
<proteinExistence type="predicted"/>
<keyword evidence="3" id="KW-1185">Reference proteome</keyword>
<accession>A0ABT1FHP0</accession>
<evidence type="ECO:0000313" key="3">
    <source>
        <dbReference type="Proteomes" id="UP001204772"/>
    </source>
</evidence>
<feature type="signal peptide" evidence="1">
    <location>
        <begin position="1"/>
        <end position="28"/>
    </location>
</feature>
<protein>
    <submittedName>
        <fullName evidence="2">Uncharacterized protein</fullName>
    </submittedName>
</protein>
<evidence type="ECO:0000256" key="1">
    <source>
        <dbReference type="SAM" id="SignalP"/>
    </source>
</evidence>
<reference evidence="2 3" key="1">
    <citation type="submission" date="2022-06" db="EMBL/GenBank/DDBJ databases">
        <title>Runella sp. S5 genome sequencing.</title>
        <authorList>
            <person name="Park S."/>
        </authorList>
    </citation>
    <scope>NUCLEOTIDE SEQUENCE [LARGE SCALE GENOMIC DNA]</scope>
    <source>
        <strain evidence="2 3">S5</strain>
    </source>
</reference>
<evidence type="ECO:0000313" key="2">
    <source>
        <dbReference type="EMBL" id="MCP1381285.1"/>
    </source>
</evidence>
<dbReference type="Proteomes" id="UP001204772">
    <property type="component" value="Unassembled WGS sequence"/>
</dbReference>
<comment type="caution">
    <text evidence="2">The sequence shown here is derived from an EMBL/GenBank/DDBJ whole genome shotgun (WGS) entry which is preliminary data.</text>
</comment>